<keyword evidence="4" id="KW-0862">Zinc</keyword>
<dbReference type="PROSITE" id="PS50103">
    <property type="entry name" value="ZF_C3H1"/>
    <property type="match status" value="1"/>
</dbReference>
<dbReference type="GO" id="GO:0003723">
    <property type="term" value="F:RNA binding"/>
    <property type="evidence" value="ECO:0007669"/>
    <property type="project" value="UniProtKB-UniRule"/>
</dbReference>
<feature type="compositionally biased region" description="Low complexity" evidence="5">
    <location>
        <begin position="446"/>
        <end position="464"/>
    </location>
</feature>
<evidence type="ECO:0000313" key="9">
    <source>
        <dbReference type="Proteomes" id="UP000053890"/>
    </source>
</evidence>
<name>A0A0P9EEP7_RHOGW</name>
<dbReference type="SMART" id="SM00360">
    <property type="entry name" value="RRM"/>
    <property type="match status" value="2"/>
</dbReference>
<keyword evidence="4" id="KW-0479">Metal-binding</keyword>
<dbReference type="Gene3D" id="3.30.70.330">
    <property type="match status" value="1"/>
</dbReference>
<dbReference type="SUPFAM" id="SSF54928">
    <property type="entry name" value="RNA-binding domain, RBD"/>
    <property type="match status" value="1"/>
</dbReference>
<dbReference type="InterPro" id="IPR002483">
    <property type="entry name" value="PWI_dom"/>
</dbReference>
<feature type="region of interest" description="Disordered" evidence="5">
    <location>
        <begin position="214"/>
        <end position="262"/>
    </location>
</feature>
<dbReference type="InterPro" id="IPR012677">
    <property type="entry name" value="Nucleotide-bd_a/b_plait_sf"/>
</dbReference>
<dbReference type="InterPro" id="IPR035979">
    <property type="entry name" value="RBD_domain_sf"/>
</dbReference>
<dbReference type="RefSeq" id="XP_018267913.1">
    <property type="nucleotide sequence ID" value="XM_018418263.1"/>
</dbReference>
<evidence type="ECO:0000256" key="5">
    <source>
        <dbReference type="SAM" id="MobiDB-lite"/>
    </source>
</evidence>
<feature type="zinc finger region" description="C3H1-type" evidence="4">
    <location>
        <begin position="153"/>
        <end position="181"/>
    </location>
</feature>
<dbReference type="PANTHER" id="PTHR14398">
    <property type="entry name" value="RNA RECOGNITION RRM/RNP DOMAIN"/>
    <property type="match status" value="1"/>
</dbReference>
<feature type="compositionally biased region" description="Acidic residues" evidence="5">
    <location>
        <begin position="605"/>
        <end position="614"/>
    </location>
</feature>
<protein>
    <recommendedName>
        <fullName evidence="10">C3H1-type domain-containing protein</fullName>
    </recommendedName>
</protein>
<keyword evidence="4" id="KW-0863">Zinc-finger</keyword>
<dbReference type="GeneID" id="28978711"/>
<keyword evidence="9" id="KW-1185">Reference proteome</keyword>
<feature type="compositionally biased region" description="Low complexity" evidence="5">
    <location>
        <begin position="227"/>
        <end position="253"/>
    </location>
</feature>
<proteinExistence type="predicted"/>
<evidence type="ECO:0000313" key="8">
    <source>
        <dbReference type="EMBL" id="KPV71864.1"/>
    </source>
</evidence>
<feature type="region of interest" description="Disordered" evidence="5">
    <location>
        <begin position="94"/>
        <end position="156"/>
    </location>
</feature>
<feature type="domain" description="RRM" evidence="6">
    <location>
        <begin position="257"/>
        <end position="329"/>
    </location>
</feature>
<evidence type="ECO:0000256" key="4">
    <source>
        <dbReference type="PROSITE-ProRule" id="PRU00723"/>
    </source>
</evidence>
<dbReference type="PROSITE" id="PS50102">
    <property type="entry name" value="RRM"/>
    <property type="match status" value="1"/>
</dbReference>
<evidence type="ECO:0000256" key="2">
    <source>
        <dbReference type="ARBA" id="ARBA00043866"/>
    </source>
</evidence>
<evidence type="ECO:0000259" key="6">
    <source>
        <dbReference type="PROSITE" id="PS50102"/>
    </source>
</evidence>
<feature type="compositionally biased region" description="Basic and acidic residues" evidence="5">
    <location>
        <begin position="592"/>
        <end position="604"/>
    </location>
</feature>
<dbReference type="GO" id="GO:0005634">
    <property type="term" value="C:nucleus"/>
    <property type="evidence" value="ECO:0007669"/>
    <property type="project" value="TreeGrafter"/>
</dbReference>
<dbReference type="InterPro" id="IPR045137">
    <property type="entry name" value="RBM26/27"/>
</dbReference>
<accession>A0A0P9EEP7</accession>
<organism evidence="8 9">
    <name type="scientific">Rhodotorula graminis (strain WP1)</name>
    <dbReference type="NCBI Taxonomy" id="578459"/>
    <lineage>
        <taxon>Eukaryota</taxon>
        <taxon>Fungi</taxon>
        <taxon>Dikarya</taxon>
        <taxon>Basidiomycota</taxon>
        <taxon>Pucciniomycotina</taxon>
        <taxon>Microbotryomycetes</taxon>
        <taxon>Sporidiobolales</taxon>
        <taxon>Sporidiobolaceae</taxon>
        <taxon>Rhodotorula</taxon>
    </lineage>
</organism>
<comment type="function">
    <text evidence="2">May be involved in the turnover of nuclear polyadenylated (pA+) RNA.</text>
</comment>
<dbReference type="OMA" id="PSAKCAF"/>
<dbReference type="OrthoDB" id="443401at2759"/>
<dbReference type="EMBL" id="KQ474090">
    <property type="protein sequence ID" value="KPV71864.1"/>
    <property type="molecule type" value="Genomic_DNA"/>
</dbReference>
<reference evidence="8 9" key="1">
    <citation type="journal article" date="2015" name="Front. Microbiol.">
        <title>Genome sequence of the plant growth promoting endophytic yeast Rhodotorula graminis WP1.</title>
        <authorList>
            <person name="Firrincieli A."/>
            <person name="Otillar R."/>
            <person name="Salamov A."/>
            <person name="Schmutz J."/>
            <person name="Khan Z."/>
            <person name="Redman R.S."/>
            <person name="Fleck N.D."/>
            <person name="Lindquist E."/>
            <person name="Grigoriev I.V."/>
            <person name="Doty S.L."/>
        </authorList>
    </citation>
    <scope>NUCLEOTIDE SEQUENCE [LARGE SCALE GENOMIC DNA]</scope>
    <source>
        <strain evidence="8 9">WP1</strain>
    </source>
</reference>
<feature type="region of interest" description="Disordered" evidence="5">
    <location>
        <begin position="421"/>
        <end position="474"/>
    </location>
</feature>
<dbReference type="AlphaFoldDB" id="A0A0P9EEP7"/>
<dbReference type="PANTHER" id="PTHR14398:SF0">
    <property type="entry name" value="ZINC FINGER PROTEIN SWM"/>
    <property type="match status" value="1"/>
</dbReference>
<dbReference type="InterPro" id="IPR000504">
    <property type="entry name" value="RRM_dom"/>
</dbReference>
<feature type="domain" description="C3H1-type" evidence="7">
    <location>
        <begin position="153"/>
        <end position="181"/>
    </location>
</feature>
<sequence>MIVAADPLTLKPWLVRALEPISDAEPLVLADYVLALLKRDVRDLDDLRQSCVNELDDFLQQHSAPFVDSLLRVLQQPDRPSALEVVPDLATTASSASLKRARSPQPAPSSAKLPRTEAGEGGQTARGGAALPRVAGPASSSSRVSSGRAAGRPVDRPPCRDYHFRGFCARGDACPYQHNALPVAAGHPPAPFPSTFPPPFAAAARLYPPAAHTGAPSFSFPRDGPSRRAASSASIRSAGDPSRQPAPAARPPRGTSRVISVDNIPPTSLTDAAVRHFFQPFGTILHLGLDVDGRSATITFSAPHEADRALASPQAVFGNRFVRVYRARDPGPVPPASAPSGGQERVATGARLATTTPALDGNSIVVSRSTRHPEPAARAHLLERNAEQQRALLSEVQGAGAERKRDIMVALRALAAEADALRSRPRPDVAEPAPGDARAASLGIDTTTTPTAGPRPYGGPAATRPRPPPPLRAQQYRLDNRSRVLRIGPLGEEAVLRRLRAHLEHFGEVVALKYDHEGKEATVEFAVRKSAEQALASGHLPPEFGAAELSWASSGKPPPSTAATSAAPVDVGLDVDEPHEVSPSSGSFIDAARGREDDMKVDVKGEDEERSWNR</sequence>
<evidence type="ECO:0008006" key="10">
    <source>
        <dbReference type="Google" id="ProtNLM"/>
    </source>
</evidence>
<dbReference type="InterPro" id="IPR000571">
    <property type="entry name" value="Znf_CCCH"/>
</dbReference>
<dbReference type="Pfam" id="PF01480">
    <property type="entry name" value="PWI"/>
    <property type="match status" value="1"/>
</dbReference>
<evidence type="ECO:0000256" key="1">
    <source>
        <dbReference type="ARBA" id="ARBA00022884"/>
    </source>
</evidence>
<gene>
    <name evidence="8" type="ORF">RHOBADRAFT_56252</name>
</gene>
<feature type="compositionally biased region" description="Low complexity" evidence="5">
    <location>
        <begin position="132"/>
        <end position="152"/>
    </location>
</feature>
<dbReference type="GO" id="GO:0008270">
    <property type="term" value="F:zinc ion binding"/>
    <property type="evidence" value="ECO:0007669"/>
    <property type="project" value="UniProtKB-KW"/>
</dbReference>
<dbReference type="Proteomes" id="UP000053890">
    <property type="component" value="Unassembled WGS sequence"/>
</dbReference>
<evidence type="ECO:0000256" key="3">
    <source>
        <dbReference type="PROSITE-ProRule" id="PRU00176"/>
    </source>
</evidence>
<evidence type="ECO:0000259" key="7">
    <source>
        <dbReference type="PROSITE" id="PS50103"/>
    </source>
</evidence>
<keyword evidence="1 3" id="KW-0694">RNA-binding</keyword>
<dbReference type="STRING" id="578459.A0A0P9EEP7"/>
<feature type="region of interest" description="Disordered" evidence="5">
    <location>
        <begin position="551"/>
        <end position="614"/>
    </location>
</feature>